<dbReference type="EMBL" id="CAQJ01000071">
    <property type="protein sequence ID" value="CCQ91370.1"/>
    <property type="molecule type" value="Genomic_DNA"/>
</dbReference>
<dbReference type="SFLD" id="SFLDS00003">
    <property type="entry name" value="Haloacid_Dehalogenase"/>
    <property type="match status" value="1"/>
</dbReference>
<dbReference type="OrthoDB" id="9802350at2"/>
<dbReference type="InterPro" id="IPR023214">
    <property type="entry name" value="HAD_sf"/>
</dbReference>
<comment type="cofactor">
    <cofactor evidence="1">
        <name>Mg(2+)</name>
        <dbReference type="ChEBI" id="CHEBI:18420"/>
    </cofactor>
</comment>
<reference evidence="4 5" key="1">
    <citation type="journal article" date="2013" name="Front. Microbiol.">
        <title>The genome of Nitrospina gracilis illuminates the metabolism and evolution of the major marine nitrite oxidizer.</title>
        <authorList>
            <person name="Luecker S."/>
            <person name="Nowka B."/>
            <person name="Rattei T."/>
            <person name="Spieck E."/>
            <person name="and Daims H."/>
        </authorList>
    </citation>
    <scope>NUCLEOTIDE SEQUENCE [LARGE SCALE GENOMIC DNA]</scope>
    <source>
        <strain evidence="4 5">3/211</strain>
    </source>
</reference>
<gene>
    <name evidence="4" type="ORF">NITGR_640017</name>
</gene>
<dbReference type="InterPro" id="IPR006439">
    <property type="entry name" value="HAD-SF_hydro_IA"/>
</dbReference>
<dbReference type="FunCoup" id="M1Z1I1">
    <property type="interactions" value="101"/>
</dbReference>
<dbReference type="SFLD" id="SFLDG01129">
    <property type="entry name" value="C1.5:_HAD__Beta-PGM__Phosphata"/>
    <property type="match status" value="1"/>
</dbReference>
<evidence type="ECO:0000256" key="2">
    <source>
        <dbReference type="ARBA" id="ARBA00022801"/>
    </source>
</evidence>
<keyword evidence="2 4" id="KW-0378">Hydrolase</keyword>
<dbReference type="Proteomes" id="UP000011704">
    <property type="component" value="Unassembled WGS sequence"/>
</dbReference>
<dbReference type="Gene3D" id="3.40.50.1000">
    <property type="entry name" value="HAD superfamily/HAD-like"/>
    <property type="match status" value="1"/>
</dbReference>
<dbReference type="NCBIfam" id="TIGR01549">
    <property type="entry name" value="HAD-SF-IA-v1"/>
    <property type="match status" value="1"/>
</dbReference>
<dbReference type="RefSeq" id="WP_005009979.1">
    <property type="nucleotide sequence ID" value="NZ_HG422173.1"/>
</dbReference>
<sequence>MKQSFDAVLFDWAYTLVDLVDEDDRAPLKKVFDHLGEKGVVLPDFEKAYRSCHEIFYSMIAVSRECGLEARFEIALQSLFFRHGITLNGTTMRELMTLYYEDIYSRRKVYPETVAVLDGLKQRGIRMGVVSNTTNPGYMKDREQEMLGLRDYFEFSIYSSEAPFRKPHPTIFQLASDRLGLPAQRILFVGDNPVADIAGAHAVGMQTAWVNRDREPVPPGLKPDHVLSTLHDVPKIVCAD</sequence>
<keyword evidence="5" id="KW-1185">Reference proteome</keyword>
<protein>
    <submittedName>
        <fullName evidence="4">Putative (S)-2-haloacid dehalogenase</fullName>
        <ecNumber evidence="4">3.8.1.2</ecNumber>
    </submittedName>
</protein>
<comment type="caution">
    <text evidence="4">The sequence shown here is derived from an EMBL/GenBank/DDBJ whole genome shotgun (WGS) entry which is preliminary data.</text>
</comment>
<dbReference type="Pfam" id="PF00702">
    <property type="entry name" value="Hydrolase"/>
    <property type="match status" value="1"/>
</dbReference>
<accession>M1Z1I1</accession>
<organism evidence="4 5">
    <name type="scientific">Nitrospina gracilis (strain 3/211)</name>
    <dbReference type="NCBI Taxonomy" id="1266370"/>
    <lineage>
        <taxon>Bacteria</taxon>
        <taxon>Pseudomonadati</taxon>
        <taxon>Nitrospinota/Tectimicrobiota group</taxon>
        <taxon>Nitrospinota</taxon>
        <taxon>Nitrospinia</taxon>
        <taxon>Nitrospinales</taxon>
        <taxon>Nitrospinaceae</taxon>
        <taxon>Nitrospina</taxon>
    </lineage>
</organism>
<dbReference type="InterPro" id="IPR036412">
    <property type="entry name" value="HAD-like_sf"/>
</dbReference>
<evidence type="ECO:0000313" key="4">
    <source>
        <dbReference type="EMBL" id="CCQ91370.1"/>
    </source>
</evidence>
<proteinExistence type="predicted"/>
<dbReference type="InParanoid" id="M1Z1I1"/>
<evidence type="ECO:0000256" key="1">
    <source>
        <dbReference type="ARBA" id="ARBA00001946"/>
    </source>
</evidence>
<keyword evidence="3" id="KW-0460">Magnesium</keyword>
<dbReference type="NCBIfam" id="TIGR01509">
    <property type="entry name" value="HAD-SF-IA-v3"/>
    <property type="match status" value="1"/>
</dbReference>
<evidence type="ECO:0000313" key="5">
    <source>
        <dbReference type="Proteomes" id="UP000011704"/>
    </source>
</evidence>
<dbReference type="GO" id="GO:0044281">
    <property type="term" value="P:small molecule metabolic process"/>
    <property type="evidence" value="ECO:0007669"/>
    <property type="project" value="UniProtKB-ARBA"/>
</dbReference>
<dbReference type="STRING" id="1266370.NITGR_640017"/>
<dbReference type="SUPFAM" id="SSF56784">
    <property type="entry name" value="HAD-like"/>
    <property type="match status" value="1"/>
</dbReference>
<dbReference type="InterPro" id="IPR006549">
    <property type="entry name" value="HAD-SF_hydro_IIIA"/>
</dbReference>
<dbReference type="GO" id="GO:0018784">
    <property type="term" value="F:(S)-2-haloacid dehalogenase activity"/>
    <property type="evidence" value="ECO:0007669"/>
    <property type="project" value="UniProtKB-EC"/>
</dbReference>
<dbReference type="AlphaFoldDB" id="M1Z1I1"/>
<dbReference type="PANTHER" id="PTHR46470">
    <property type="entry name" value="N-ACYLNEURAMINATE-9-PHOSPHATASE"/>
    <property type="match status" value="1"/>
</dbReference>
<evidence type="ECO:0000256" key="3">
    <source>
        <dbReference type="ARBA" id="ARBA00022842"/>
    </source>
</evidence>
<dbReference type="InterPro" id="IPR051400">
    <property type="entry name" value="HAD-like_hydrolase"/>
</dbReference>
<dbReference type="PRINTS" id="PR00413">
    <property type="entry name" value="HADHALOGNASE"/>
</dbReference>
<dbReference type="HOGENOM" id="CLU_045011_8_3_0"/>
<name>M1Z1I1_NITG3</name>
<dbReference type="Gene3D" id="1.10.150.520">
    <property type="match status" value="1"/>
</dbReference>
<dbReference type="NCBIfam" id="TIGR01662">
    <property type="entry name" value="HAD-SF-IIIA"/>
    <property type="match status" value="1"/>
</dbReference>
<dbReference type="EC" id="3.8.1.2" evidence="4"/>